<keyword evidence="3" id="KW-1185">Reference proteome</keyword>
<sequence length="111" mass="12135">MGNTTSTTSRKHQKRAAPRKVKHSRKSPATTNSAMRGIKAMMTPSTTKKAPRHRTKPAKKNDASSMVKRYGPLAWSKAKTSGVGPFKNKRTSAPSTKAGLFSKFAANKLRH</sequence>
<protein>
    <submittedName>
        <fullName evidence="2">Uncharacterized protein</fullName>
    </submittedName>
</protein>
<gene>
    <name evidence="2" type="ORF">HPULCUR_004370</name>
</gene>
<feature type="compositionally biased region" description="Basic residues" evidence="1">
    <location>
        <begin position="9"/>
        <end position="26"/>
    </location>
</feature>
<organism evidence="2 3">
    <name type="scientific">Helicostylum pulchrum</name>
    <dbReference type="NCBI Taxonomy" id="562976"/>
    <lineage>
        <taxon>Eukaryota</taxon>
        <taxon>Fungi</taxon>
        <taxon>Fungi incertae sedis</taxon>
        <taxon>Mucoromycota</taxon>
        <taxon>Mucoromycotina</taxon>
        <taxon>Mucoromycetes</taxon>
        <taxon>Mucorales</taxon>
        <taxon>Mucorineae</taxon>
        <taxon>Mucoraceae</taxon>
        <taxon>Helicostylum</taxon>
    </lineage>
</organism>
<evidence type="ECO:0000313" key="2">
    <source>
        <dbReference type="EMBL" id="GAA5798961.1"/>
    </source>
</evidence>
<comment type="caution">
    <text evidence="2">The sequence shown here is derived from an EMBL/GenBank/DDBJ whole genome shotgun (WGS) entry which is preliminary data.</text>
</comment>
<reference evidence="2 3" key="1">
    <citation type="submission" date="2024-04" db="EMBL/GenBank/DDBJ databases">
        <title>genome sequences of Mucor flavus KT1a and Helicostylum pulchrum KT1b strains isolation_sourced from the surface of a dry-aged beef.</title>
        <authorList>
            <person name="Toyotome T."/>
            <person name="Hosono M."/>
            <person name="Torimaru M."/>
            <person name="Fukuda K."/>
            <person name="Mikami N."/>
        </authorList>
    </citation>
    <scope>NUCLEOTIDE SEQUENCE [LARGE SCALE GENOMIC DNA]</scope>
    <source>
        <strain evidence="2 3">KT1b</strain>
    </source>
</reference>
<feature type="region of interest" description="Disordered" evidence="1">
    <location>
        <begin position="1"/>
        <end position="70"/>
    </location>
</feature>
<feature type="compositionally biased region" description="Basic residues" evidence="1">
    <location>
        <begin position="49"/>
        <end position="58"/>
    </location>
</feature>
<proteinExistence type="predicted"/>
<dbReference type="EMBL" id="BAABUJ010000011">
    <property type="protein sequence ID" value="GAA5798961.1"/>
    <property type="molecule type" value="Genomic_DNA"/>
</dbReference>
<dbReference type="Proteomes" id="UP001476247">
    <property type="component" value="Unassembled WGS sequence"/>
</dbReference>
<accession>A0ABP9XW03</accession>
<name>A0ABP9XW03_9FUNG</name>
<evidence type="ECO:0000256" key="1">
    <source>
        <dbReference type="SAM" id="MobiDB-lite"/>
    </source>
</evidence>
<evidence type="ECO:0000313" key="3">
    <source>
        <dbReference type="Proteomes" id="UP001476247"/>
    </source>
</evidence>